<organism evidence="2 3">
    <name type="scientific">Streptomyces mashuensis</name>
    <dbReference type="NCBI Taxonomy" id="33904"/>
    <lineage>
        <taxon>Bacteria</taxon>
        <taxon>Bacillati</taxon>
        <taxon>Actinomycetota</taxon>
        <taxon>Actinomycetes</taxon>
        <taxon>Kitasatosporales</taxon>
        <taxon>Streptomycetaceae</taxon>
        <taxon>Streptomyces</taxon>
    </lineage>
</organism>
<comment type="caution">
    <text evidence="2">The sequence shown here is derived from an EMBL/GenBank/DDBJ whole genome shotgun (WGS) entry which is preliminary data.</text>
</comment>
<evidence type="ECO:0000259" key="1">
    <source>
        <dbReference type="Pfam" id="PF02627"/>
    </source>
</evidence>
<dbReference type="SUPFAM" id="SSF69118">
    <property type="entry name" value="AhpD-like"/>
    <property type="match status" value="1"/>
</dbReference>
<dbReference type="Proteomes" id="UP000638313">
    <property type="component" value="Unassembled WGS sequence"/>
</dbReference>
<dbReference type="PANTHER" id="PTHR34846">
    <property type="entry name" value="4-CARBOXYMUCONOLACTONE DECARBOXYLASE FAMILY PROTEIN (AFU_ORTHOLOGUE AFUA_6G11590)"/>
    <property type="match status" value="1"/>
</dbReference>
<protein>
    <recommendedName>
        <fullName evidence="1">Carboxymuconolactone decarboxylase-like domain-containing protein</fullName>
    </recommendedName>
</protein>
<dbReference type="Gene3D" id="1.20.1290.10">
    <property type="entry name" value="AhpD-like"/>
    <property type="match status" value="1"/>
</dbReference>
<proteinExistence type="predicted"/>
<accession>A0A919EBC3</accession>
<dbReference type="InterPro" id="IPR003779">
    <property type="entry name" value="CMD-like"/>
</dbReference>
<dbReference type="EMBL" id="BNBD01000002">
    <property type="protein sequence ID" value="GHF32752.1"/>
    <property type="molecule type" value="Genomic_DNA"/>
</dbReference>
<dbReference type="Pfam" id="PF02627">
    <property type="entry name" value="CMD"/>
    <property type="match status" value="1"/>
</dbReference>
<name>A0A919EBC3_9ACTN</name>
<feature type="domain" description="Carboxymuconolactone decarboxylase-like" evidence="1">
    <location>
        <begin position="39"/>
        <end position="118"/>
    </location>
</feature>
<dbReference type="InterPro" id="IPR029032">
    <property type="entry name" value="AhpD-like"/>
</dbReference>
<sequence length="190" mass="20725">MVRMPYKDAGDLPESMKSLSQGRIINVYRTLLHSTHTVEQVARLGAVLFAPGAALDPVDRELLILTFGLHYEAEYEWAQHVPISAAVGITDEQRVALRNGDTDADVFTPAQRALLRFAGTVADGPTVPDDLYAAVRAHYSEEQVVETLVLAGFYFLLGRVCTVLDVDIDASDADAAEVVRQAQRLQTQGG</sequence>
<gene>
    <name evidence="2" type="ORF">GCM10010218_12270</name>
</gene>
<dbReference type="PANTHER" id="PTHR34846:SF11">
    <property type="entry name" value="4-CARBOXYMUCONOLACTONE DECARBOXYLASE FAMILY PROTEIN (AFU_ORTHOLOGUE AFUA_6G11590)"/>
    <property type="match status" value="1"/>
</dbReference>
<evidence type="ECO:0000313" key="3">
    <source>
        <dbReference type="Proteomes" id="UP000638313"/>
    </source>
</evidence>
<reference evidence="2" key="2">
    <citation type="submission" date="2020-09" db="EMBL/GenBank/DDBJ databases">
        <authorList>
            <person name="Sun Q."/>
            <person name="Ohkuma M."/>
        </authorList>
    </citation>
    <scope>NUCLEOTIDE SEQUENCE</scope>
    <source>
        <strain evidence="2">JCM 4059</strain>
    </source>
</reference>
<keyword evidence="3" id="KW-1185">Reference proteome</keyword>
<evidence type="ECO:0000313" key="2">
    <source>
        <dbReference type="EMBL" id="GHF32752.1"/>
    </source>
</evidence>
<reference evidence="2" key="1">
    <citation type="journal article" date="2014" name="Int. J. Syst. Evol. Microbiol.">
        <title>Complete genome sequence of Corynebacterium casei LMG S-19264T (=DSM 44701T), isolated from a smear-ripened cheese.</title>
        <authorList>
            <consortium name="US DOE Joint Genome Institute (JGI-PGF)"/>
            <person name="Walter F."/>
            <person name="Albersmeier A."/>
            <person name="Kalinowski J."/>
            <person name="Ruckert C."/>
        </authorList>
    </citation>
    <scope>NUCLEOTIDE SEQUENCE</scope>
    <source>
        <strain evidence="2">JCM 4059</strain>
    </source>
</reference>
<dbReference type="AlphaFoldDB" id="A0A919EBC3"/>
<dbReference type="RefSeq" id="WP_190128396.1">
    <property type="nucleotide sequence ID" value="NZ_BNBD01000002.1"/>
</dbReference>